<evidence type="ECO:0000256" key="1">
    <source>
        <dbReference type="SAM" id="MobiDB-lite"/>
    </source>
</evidence>
<organism evidence="2 3">
    <name type="scientific">Aspergillus fijiensis CBS 313.89</name>
    <dbReference type="NCBI Taxonomy" id="1448319"/>
    <lineage>
        <taxon>Eukaryota</taxon>
        <taxon>Fungi</taxon>
        <taxon>Dikarya</taxon>
        <taxon>Ascomycota</taxon>
        <taxon>Pezizomycotina</taxon>
        <taxon>Eurotiomycetes</taxon>
        <taxon>Eurotiomycetidae</taxon>
        <taxon>Eurotiales</taxon>
        <taxon>Aspergillaceae</taxon>
        <taxon>Aspergillus</taxon>
    </lineage>
</organism>
<feature type="region of interest" description="Disordered" evidence="1">
    <location>
        <begin position="136"/>
        <end position="177"/>
    </location>
</feature>
<feature type="compositionally biased region" description="Basic residues" evidence="1">
    <location>
        <begin position="136"/>
        <end position="147"/>
    </location>
</feature>
<dbReference type="EMBL" id="KZ824642">
    <property type="protein sequence ID" value="RAK77384.1"/>
    <property type="molecule type" value="Genomic_DNA"/>
</dbReference>
<feature type="compositionally biased region" description="Polar residues" evidence="1">
    <location>
        <begin position="151"/>
        <end position="161"/>
    </location>
</feature>
<evidence type="ECO:0000313" key="2">
    <source>
        <dbReference type="EMBL" id="RAK77384.1"/>
    </source>
</evidence>
<proteinExistence type="predicted"/>
<dbReference type="AlphaFoldDB" id="A0A8G1RR57"/>
<gene>
    <name evidence="2" type="ORF">BO72DRAFT_105084</name>
</gene>
<evidence type="ECO:0000313" key="3">
    <source>
        <dbReference type="Proteomes" id="UP000249789"/>
    </source>
</evidence>
<dbReference type="Proteomes" id="UP000249789">
    <property type="component" value="Unassembled WGS sequence"/>
</dbReference>
<protein>
    <submittedName>
        <fullName evidence="2">Uncharacterized protein</fullName>
    </submittedName>
</protein>
<dbReference type="VEuPathDB" id="FungiDB:BO72DRAFT_105084"/>
<sequence>MQECIERIDYTSPPVKNAKAVKCSRVMEEFPVFEPRRPTDIRPHLRSSYIAKRFATTRMARSVNHWNPSRSKALLLPCKTMFLMISDHPNRCLSARTVLSGYIRREEPQESCETAMLSAMSNTCFLGVNSGVVKRPNGHLHRGHGKAPSRGTETAPQTTQCGGAKIASEDDTSTLQV</sequence>
<keyword evidence="3" id="KW-1185">Reference proteome</keyword>
<dbReference type="RefSeq" id="XP_040801394.1">
    <property type="nucleotide sequence ID" value="XM_040938897.1"/>
</dbReference>
<reference evidence="2 3" key="1">
    <citation type="submission" date="2018-02" db="EMBL/GenBank/DDBJ databases">
        <title>The genomes of Aspergillus section Nigri reveals drivers in fungal speciation.</title>
        <authorList>
            <consortium name="DOE Joint Genome Institute"/>
            <person name="Vesth T.C."/>
            <person name="Nybo J."/>
            <person name="Theobald S."/>
            <person name="Brandl J."/>
            <person name="Frisvad J.C."/>
            <person name="Nielsen K.F."/>
            <person name="Lyhne E.K."/>
            <person name="Kogle M.E."/>
            <person name="Kuo A."/>
            <person name="Riley R."/>
            <person name="Clum A."/>
            <person name="Nolan M."/>
            <person name="Lipzen A."/>
            <person name="Salamov A."/>
            <person name="Henrissat B."/>
            <person name="Wiebenga A."/>
            <person name="De vries R.P."/>
            <person name="Grigoriev I.V."/>
            <person name="Mortensen U.H."/>
            <person name="Andersen M.R."/>
            <person name="Baker S.E."/>
        </authorList>
    </citation>
    <scope>NUCLEOTIDE SEQUENCE [LARGE SCALE GENOMIC DNA]</scope>
    <source>
        <strain evidence="2 3">CBS 313.89</strain>
    </source>
</reference>
<dbReference type="GeneID" id="63856230"/>
<name>A0A8G1RR57_9EURO</name>
<accession>A0A8G1RR57</accession>